<dbReference type="EMBL" id="CP000029">
    <property type="protein sequence ID" value="AAW53398.1"/>
    <property type="molecule type" value="Genomic_DNA"/>
</dbReference>
<proteinExistence type="predicted"/>
<protein>
    <submittedName>
        <fullName evidence="1">Uncharacterized protein</fullName>
    </submittedName>
</protein>
<dbReference type="KEGG" id="ser:SERP2497"/>
<reference evidence="1 2" key="1">
    <citation type="journal article" date="2005" name="J. Bacteriol.">
        <title>Insights on evolution of virulence and resistance from the complete genome analysis of an early methicillin-resistant Staphylococcus aureus strain and a biofilm-producing methicillin-resistant Staphylococcus epidermidis strain.</title>
        <authorList>
            <person name="Gill S.R."/>
            <person name="Fouts D.E."/>
            <person name="Archer G.L."/>
            <person name="Mongodin E.F."/>
            <person name="Deboy R.T."/>
            <person name="Ravel J."/>
            <person name="Paulsen I.T."/>
            <person name="Kolonay J.F."/>
            <person name="Brinkac L."/>
            <person name="Beanan M."/>
            <person name="Dodson R.J."/>
            <person name="Daugherty S.C."/>
            <person name="Madupu R."/>
            <person name="Angiuoli S.V."/>
            <person name="Durkin A.S."/>
            <person name="Haft D.H."/>
            <person name="Vamathevan J."/>
            <person name="Khouri H."/>
            <person name="Utterback T."/>
            <person name="Lee C."/>
            <person name="Dimitrov G."/>
            <person name="Jiang L."/>
            <person name="Qin H."/>
            <person name="Weidman J."/>
            <person name="Tran K."/>
            <person name="Kang K."/>
            <person name="Hance I.R."/>
            <person name="Nelson K.E."/>
            <person name="Fraser C.M."/>
        </authorList>
    </citation>
    <scope>NUCLEOTIDE SEQUENCE [LARGE SCALE GENOMIC DNA]</scope>
    <source>
        <strain evidence="2">ATCC 35984 / RP62A</strain>
    </source>
</reference>
<gene>
    <name evidence="1" type="ordered locus">SERP2497</name>
</gene>
<evidence type="ECO:0000313" key="1">
    <source>
        <dbReference type="EMBL" id="AAW53398.1"/>
    </source>
</evidence>
<dbReference type="HOGENOM" id="CLU_3383932_0_0_9"/>
<name>Q5HK54_STAEQ</name>
<organism evidence="1 2">
    <name type="scientific">Staphylococcus epidermidis (strain ATCC 35984 / DSM 28319 / BCRC 17069 / CCUG 31568 / BM 3577 / RP62A)</name>
    <dbReference type="NCBI Taxonomy" id="176279"/>
    <lineage>
        <taxon>Bacteria</taxon>
        <taxon>Bacillati</taxon>
        <taxon>Bacillota</taxon>
        <taxon>Bacilli</taxon>
        <taxon>Bacillales</taxon>
        <taxon>Staphylococcaceae</taxon>
        <taxon>Staphylococcus</taxon>
    </lineage>
</organism>
<dbReference type="Proteomes" id="UP000000531">
    <property type="component" value="Chromosome"/>
</dbReference>
<dbReference type="AlphaFoldDB" id="Q5HK54"/>
<evidence type="ECO:0000313" key="2">
    <source>
        <dbReference type="Proteomes" id="UP000000531"/>
    </source>
</evidence>
<accession>Q5HK54</accession>
<keyword evidence="2" id="KW-1185">Reference proteome</keyword>
<sequence length="33" mass="3950">MKKSIKRMTNMDAQHLIDVGLIYQFIHKYILSL</sequence>
<dbReference type="STRING" id="176279.SERP2497"/>